<dbReference type="InterPro" id="IPR015865">
    <property type="entry name" value="Riboflavin_kinase_bac/euk"/>
</dbReference>
<dbReference type="AlphaFoldDB" id="A0AAV1ILU5"/>
<evidence type="ECO:0000256" key="7">
    <source>
        <dbReference type="ARBA" id="ARBA00022840"/>
    </source>
</evidence>
<dbReference type="SMART" id="SM00904">
    <property type="entry name" value="Flavokinase"/>
    <property type="match status" value="1"/>
</dbReference>
<dbReference type="PANTHER" id="PTHR22749:SF6">
    <property type="entry name" value="RIBOFLAVIN KINASE"/>
    <property type="match status" value="1"/>
</dbReference>
<evidence type="ECO:0000256" key="4">
    <source>
        <dbReference type="ARBA" id="ARBA00022643"/>
    </source>
</evidence>
<dbReference type="InterPro" id="IPR023468">
    <property type="entry name" value="Riboflavin_kinase"/>
</dbReference>
<feature type="domain" description="Riboflavin kinase" evidence="9">
    <location>
        <begin position="270"/>
        <end position="410"/>
    </location>
</feature>
<keyword evidence="4" id="KW-0288">FMN</keyword>
<keyword evidence="11" id="KW-1185">Reference proteome</keyword>
<evidence type="ECO:0000313" key="10">
    <source>
        <dbReference type="EMBL" id="CAK0787435.1"/>
    </source>
</evidence>
<dbReference type="SUPFAM" id="SSF53335">
    <property type="entry name" value="S-adenosyl-L-methionine-dependent methyltransferases"/>
    <property type="match status" value="1"/>
</dbReference>
<comment type="pathway">
    <text evidence="1">Cofactor biosynthesis; FMN biosynthesis; FMN from riboflavin (ATP route): step 1/1.</text>
</comment>
<evidence type="ECO:0000256" key="8">
    <source>
        <dbReference type="SAM" id="MobiDB-lite"/>
    </source>
</evidence>
<keyword evidence="3" id="KW-0285">Flavoprotein</keyword>
<dbReference type="CDD" id="cd02440">
    <property type="entry name" value="AdoMet_MTases"/>
    <property type="match status" value="1"/>
</dbReference>
<dbReference type="InterPro" id="IPR029063">
    <property type="entry name" value="SAM-dependent_MTases_sf"/>
</dbReference>
<feature type="region of interest" description="Disordered" evidence="8">
    <location>
        <begin position="35"/>
        <end position="64"/>
    </location>
</feature>
<evidence type="ECO:0000259" key="9">
    <source>
        <dbReference type="SMART" id="SM00904"/>
    </source>
</evidence>
<organism evidence="10 11">
    <name type="scientific">Coccomyxa viridis</name>
    <dbReference type="NCBI Taxonomy" id="1274662"/>
    <lineage>
        <taxon>Eukaryota</taxon>
        <taxon>Viridiplantae</taxon>
        <taxon>Chlorophyta</taxon>
        <taxon>core chlorophytes</taxon>
        <taxon>Trebouxiophyceae</taxon>
        <taxon>Trebouxiophyceae incertae sedis</taxon>
        <taxon>Coccomyxaceae</taxon>
        <taxon>Coccomyxa</taxon>
    </lineage>
</organism>
<dbReference type="PANTHER" id="PTHR22749">
    <property type="entry name" value="RIBOFLAVIN KINASE/FMN ADENYLYLTRANSFERASE"/>
    <property type="match status" value="1"/>
</dbReference>
<dbReference type="SUPFAM" id="SSF82114">
    <property type="entry name" value="Riboflavin kinase-like"/>
    <property type="match status" value="1"/>
</dbReference>
<evidence type="ECO:0000256" key="2">
    <source>
        <dbReference type="ARBA" id="ARBA00012105"/>
    </source>
</evidence>
<dbReference type="GO" id="GO:0009231">
    <property type="term" value="P:riboflavin biosynthetic process"/>
    <property type="evidence" value="ECO:0007669"/>
    <property type="project" value="InterPro"/>
</dbReference>
<evidence type="ECO:0000256" key="6">
    <source>
        <dbReference type="ARBA" id="ARBA00022741"/>
    </source>
</evidence>
<dbReference type="Gene3D" id="3.40.50.150">
    <property type="entry name" value="Vaccinia Virus protein VP39"/>
    <property type="match status" value="1"/>
</dbReference>
<proteinExistence type="predicted"/>
<gene>
    <name evidence="10" type="ORF">CVIRNUC_010655</name>
</gene>
<reference evidence="10 11" key="1">
    <citation type="submission" date="2023-10" db="EMBL/GenBank/DDBJ databases">
        <authorList>
            <person name="Maclean D."/>
            <person name="Macfadyen A."/>
        </authorList>
    </citation>
    <scope>NUCLEOTIDE SEQUENCE [LARGE SCALE GENOMIC DNA]</scope>
</reference>
<evidence type="ECO:0000256" key="3">
    <source>
        <dbReference type="ARBA" id="ARBA00022630"/>
    </source>
</evidence>
<dbReference type="Gene3D" id="2.40.30.30">
    <property type="entry name" value="Riboflavin kinase-like"/>
    <property type="match status" value="1"/>
</dbReference>
<evidence type="ECO:0000256" key="5">
    <source>
        <dbReference type="ARBA" id="ARBA00022679"/>
    </source>
</evidence>
<comment type="caution">
    <text evidence="10">The sequence shown here is derived from an EMBL/GenBank/DDBJ whole genome shotgun (WGS) entry which is preliminary data.</text>
</comment>
<dbReference type="GO" id="GO:0008531">
    <property type="term" value="F:riboflavin kinase activity"/>
    <property type="evidence" value="ECO:0007669"/>
    <property type="project" value="UniProtKB-EC"/>
</dbReference>
<accession>A0AAV1ILU5</accession>
<dbReference type="EC" id="2.7.1.26" evidence="2"/>
<keyword evidence="6" id="KW-0547">Nucleotide-binding</keyword>
<dbReference type="EMBL" id="CAUYUE010000017">
    <property type="protein sequence ID" value="CAK0787435.1"/>
    <property type="molecule type" value="Genomic_DNA"/>
</dbReference>
<dbReference type="Pfam" id="PF13489">
    <property type="entry name" value="Methyltransf_23"/>
    <property type="match status" value="1"/>
</dbReference>
<dbReference type="InterPro" id="IPR023465">
    <property type="entry name" value="Riboflavin_kinase_dom_sf"/>
</dbReference>
<dbReference type="Pfam" id="PF01687">
    <property type="entry name" value="Flavokinase"/>
    <property type="match status" value="1"/>
</dbReference>
<dbReference type="GO" id="GO:0005524">
    <property type="term" value="F:ATP binding"/>
    <property type="evidence" value="ECO:0007669"/>
    <property type="project" value="UniProtKB-KW"/>
</dbReference>
<sequence length="427" mass="47548">MMPAKLMHHVQRQIHSTEHGQLCNICFRTSLKEPSYKMQPPRMHRSAQRSAQGTQAPIDKQTHDQRQAEIFNRKTEAFSVDLPEDIKQRMAQIVEAVPDLGPGSRILDVGSGTGCLIPFFRQRGMQDVLAVDLAPDMLAKAQEHYGCSSTLGNAPGVRTWVGNVESVPAFQGPFDAAYLNAVFGNVYDQRETLLQTSLLLRPGGHIMISHPMGKSWHEGLKAEDHQMVPHSLPDEATLEQLARDLPLRLRSFVDDSHLYMALLQVPPGYLLSAPITLEGRVVEGFGRGSAQMGVPTANIEPGALKDRLEGLPLGVYFGWAQLDAGPDEPEKDSQVHKMAMNVGRRPSIEDGTDMTVEVHILHGFRASNFRGKHLRVIGTGYIRPEMRFSSLEELIARIKSDVGISKAQLDMPEHARAREHRLFTRDQ</sequence>
<protein>
    <recommendedName>
        <fullName evidence="2">riboflavin kinase</fullName>
        <ecNumber evidence="2">2.7.1.26</ecNumber>
    </recommendedName>
</protein>
<name>A0AAV1ILU5_9CHLO</name>
<dbReference type="GO" id="GO:0009398">
    <property type="term" value="P:FMN biosynthetic process"/>
    <property type="evidence" value="ECO:0007669"/>
    <property type="project" value="TreeGrafter"/>
</dbReference>
<evidence type="ECO:0000256" key="1">
    <source>
        <dbReference type="ARBA" id="ARBA00005201"/>
    </source>
</evidence>
<keyword evidence="7" id="KW-0067">ATP-binding</keyword>
<keyword evidence="5" id="KW-0808">Transferase</keyword>
<evidence type="ECO:0000313" key="11">
    <source>
        <dbReference type="Proteomes" id="UP001314263"/>
    </source>
</evidence>
<dbReference type="Proteomes" id="UP001314263">
    <property type="component" value="Unassembled WGS sequence"/>
</dbReference>